<comment type="caution">
    <text evidence="1">The sequence shown here is derived from an EMBL/GenBank/DDBJ whole genome shotgun (WGS) entry which is preliminary data.</text>
</comment>
<dbReference type="InterPro" id="IPR019270">
    <property type="entry name" value="DUF2283"/>
</dbReference>
<protein>
    <recommendedName>
        <fullName evidence="3">DUF2283 domain-containing protein</fullName>
    </recommendedName>
</protein>
<proteinExistence type="predicted"/>
<dbReference type="Pfam" id="PF10049">
    <property type="entry name" value="DUF2283"/>
    <property type="match status" value="1"/>
</dbReference>
<gene>
    <name evidence="1" type="ORF">COY96_00215</name>
</gene>
<accession>A0A2M7Q996</accession>
<evidence type="ECO:0008006" key="3">
    <source>
        <dbReference type="Google" id="ProtNLM"/>
    </source>
</evidence>
<dbReference type="Proteomes" id="UP000230363">
    <property type="component" value="Unassembled WGS sequence"/>
</dbReference>
<sequence length="84" mass="9635">MKNNNKNTHKAKISYEPEADVLMWEITDKPIDFAKEIGNVVVHFTKNNMPVLIEILEASKFLARAKNLIHKDKLSAKTFVLANR</sequence>
<name>A0A2M7Q996_9BACT</name>
<dbReference type="EMBL" id="PFKZ01000007">
    <property type="protein sequence ID" value="PIY59729.1"/>
    <property type="molecule type" value="Genomic_DNA"/>
</dbReference>
<evidence type="ECO:0000313" key="2">
    <source>
        <dbReference type="Proteomes" id="UP000230363"/>
    </source>
</evidence>
<reference evidence="2" key="1">
    <citation type="submission" date="2017-09" db="EMBL/GenBank/DDBJ databases">
        <title>Depth-based differentiation of microbial function through sediment-hosted aquifers and enrichment of novel symbionts in the deep terrestrial subsurface.</title>
        <authorList>
            <person name="Probst A.J."/>
            <person name="Ladd B."/>
            <person name="Jarett J.K."/>
            <person name="Geller-Mcgrath D.E."/>
            <person name="Sieber C.M.K."/>
            <person name="Emerson J.B."/>
            <person name="Anantharaman K."/>
            <person name="Thomas B.C."/>
            <person name="Malmstrom R."/>
            <person name="Stieglmeier M."/>
            <person name="Klingl A."/>
            <person name="Woyke T."/>
            <person name="Ryan C.M."/>
            <person name="Banfield J.F."/>
        </authorList>
    </citation>
    <scope>NUCLEOTIDE SEQUENCE [LARGE SCALE GENOMIC DNA]</scope>
</reference>
<evidence type="ECO:0000313" key="1">
    <source>
        <dbReference type="EMBL" id="PIY59729.1"/>
    </source>
</evidence>
<organism evidence="1 2">
    <name type="scientific">Candidatus Wolfebacteria bacterium CG_4_10_14_0_8_um_filter_37_11</name>
    <dbReference type="NCBI Taxonomy" id="1975062"/>
    <lineage>
        <taxon>Bacteria</taxon>
        <taxon>Candidatus Wolfeibacteriota</taxon>
    </lineage>
</organism>
<dbReference type="AlphaFoldDB" id="A0A2M7Q996"/>